<keyword evidence="4" id="KW-0479">Metal-binding</keyword>
<evidence type="ECO:0000256" key="7">
    <source>
        <dbReference type="ARBA" id="ARBA00023033"/>
    </source>
</evidence>
<dbReference type="Pfam" id="PF00067">
    <property type="entry name" value="p450"/>
    <property type="match status" value="1"/>
</dbReference>
<gene>
    <name evidence="8" type="ORF">Clacol_008621</name>
</gene>
<dbReference type="PANTHER" id="PTHR46300:SF7">
    <property type="entry name" value="P450, PUTATIVE (EUROFUNG)-RELATED"/>
    <property type="match status" value="1"/>
</dbReference>
<proteinExistence type="inferred from homology"/>
<dbReference type="InterPro" id="IPR050364">
    <property type="entry name" value="Cytochrome_P450_fung"/>
</dbReference>
<dbReference type="AlphaFoldDB" id="A0AAV5AI86"/>
<reference evidence="8" key="1">
    <citation type="submission" date="2021-10" db="EMBL/GenBank/DDBJ databases">
        <title>De novo Genome Assembly of Clathrus columnatus (Basidiomycota, Fungi) Using Illumina and Nanopore Sequence Data.</title>
        <authorList>
            <person name="Ogiso-Tanaka E."/>
            <person name="Itagaki H."/>
            <person name="Hosoya T."/>
            <person name="Hosaka K."/>
        </authorList>
    </citation>
    <scope>NUCLEOTIDE SEQUENCE</scope>
    <source>
        <strain evidence="8">MO-923</strain>
    </source>
</reference>
<dbReference type="SUPFAM" id="SSF48264">
    <property type="entry name" value="Cytochrome P450"/>
    <property type="match status" value="1"/>
</dbReference>
<keyword evidence="9" id="KW-1185">Reference proteome</keyword>
<sequence>MQPYGDEWRNQRKAITQSFTSSNVSMYFPIQERQAAVLVQNILKNPHKLFDEVNFQIATIIVRVTYGHYLTDESDRIYSLAMECMETFGIASVPGNFMVDFFPARYHWTKEHLVTGDAYLPSVVGSVLQESGGNLSPDVEHNLVWGTSAAFGGGMDTNMSTILNFFHAMILHPEVQRKAQAEIDALTGSQRLPTINDRSSLPYIRALVTELYRWHPAGPLGG</sequence>
<dbReference type="GO" id="GO:0005506">
    <property type="term" value="F:iron ion binding"/>
    <property type="evidence" value="ECO:0007669"/>
    <property type="project" value="InterPro"/>
</dbReference>
<dbReference type="GO" id="GO:0004497">
    <property type="term" value="F:monooxygenase activity"/>
    <property type="evidence" value="ECO:0007669"/>
    <property type="project" value="UniProtKB-KW"/>
</dbReference>
<comment type="cofactor">
    <cofactor evidence="1">
        <name>heme</name>
        <dbReference type="ChEBI" id="CHEBI:30413"/>
    </cofactor>
</comment>
<keyword evidence="3" id="KW-0349">Heme</keyword>
<evidence type="ECO:0000256" key="1">
    <source>
        <dbReference type="ARBA" id="ARBA00001971"/>
    </source>
</evidence>
<keyword evidence="7" id="KW-0503">Monooxygenase</keyword>
<organism evidence="8 9">
    <name type="scientific">Clathrus columnatus</name>
    <dbReference type="NCBI Taxonomy" id="1419009"/>
    <lineage>
        <taxon>Eukaryota</taxon>
        <taxon>Fungi</taxon>
        <taxon>Dikarya</taxon>
        <taxon>Basidiomycota</taxon>
        <taxon>Agaricomycotina</taxon>
        <taxon>Agaricomycetes</taxon>
        <taxon>Phallomycetidae</taxon>
        <taxon>Phallales</taxon>
        <taxon>Clathraceae</taxon>
        <taxon>Clathrus</taxon>
    </lineage>
</organism>
<dbReference type="Gene3D" id="1.10.630.10">
    <property type="entry name" value="Cytochrome P450"/>
    <property type="match status" value="1"/>
</dbReference>
<dbReference type="EMBL" id="BPWL01000009">
    <property type="protein sequence ID" value="GJJ14357.1"/>
    <property type="molecule type" value="Genomic_DNA"/>
</dbReference>
<comment type="similarity">
    <text evidence="2">Belongs to the cytochrome P450 family.</text>
</comment>
<evidence type="ECO:0008006" key="10">
    <source>
        <dbReference type="Google" id="ProtNLM"/>
    </source>
</evidence>
<dbReference type="GO" id="GO:0016705">
    <property type="term" value="F:oxidoreductase activity, acting on paired donors, with incorporation or reduction of molecular oxygen"/>
    <property type="evidence" value="ECO:0007669"/>
    <property type="project" value="InterPro"/>
</dbReference>
<dbReference type="Proteomes" id="UP001050691">
    <property type="component" value="Unassembled WGS sequence"/>
</dbReference>
<dbReference type="InterPro" id="IPR036396">
    <property type="entry name" value="Cyt_P450_sf"/>
</dbReference>
<dbReference type="GO" id="GO:0020037">
    <property type="term" value="F:heme binding"/>
    <property type="evidence" value="ECO:0007669"/>
    <property type="project" value="InterPro"/>
</dbReference>
<dbReference type="InterPro" id="IPR001128">
    <property type="entry name" value="Cyt_P450"/>
</dbReference>
<evidence type="ECO:0000313" key="9">
    <source>
        <dbReference type="Proteomes" id="UP001050691"/>
    </source>
</evidence>
<comment type="caution">
    <text evidence="8">The sequence shown here is derived from an EMBL/GenBank/DDBJ whole genome shotgun (WGS) entry which is preliminary data.</text>
</comment>
<evidence type="ECO:0000313" key="8">
    <source>
        <dbReference type="EMBL" id="GJJ14357.1"/>
    </source>
</evidence>
<evidence type="ECO:0000256" key="2">
    <source>
        <dbReference type="ARBA" id="ARBA00010617"/>
    </source>
</evidence>
<evidence type="ECO:0000256" key="6">
    <source>
        <dbReference type="ARBA" id="ARBA00023004"/>
    </source>
</evidence>
<dbReference type="PANTHER" id="PTHR46300">
    <property type="entry name" value="P450, PUTATIVE (EUROFUNG)-RELATED-RELATED"/>
    <property type="match status" value="1"/>
</dbReference>
<evidence type="ECO:0000256" key="3">
    <source>
        <dbReference type="ARBA" id="ARBA00022617"/>
    </source>
</evidence>
<keyword evidence="5" id="KW-0560">Oxidoreductase</keyword>
<protein>
    <recommendedName>
        <fullName evidence="10">Cytochrome P450</fullName>
    </recommendedName>
</protein>
<accession>A0AAV5AI86</accession>
<keyword evidence="6" id="KW-0408">Iron</keyword>
<name>A0AAV5AI86_9AGAM</name>
<evidence type="ECO:0000256" key="5">
    <source>
        <dbReference type="ARBA" id="ARBA00023002"/>
    </source>
</evidence>
<evidence type="ECO:0000256" key="4">
    <source>
        <dbReference type="ARBA" id="ARBA00022723"/>
    </source>
</evidence>